<keyword evidence="4" id="KW-1185">Reference proteome</keyword>
<dbReference type="SUPFAM" id="SSF51695">
    <property type="entry name" value="PLC-like phosphodiesterases"/>
    <property type="match status" value="1"/>
</dbReference>
<dbReference type="GO" id="GO:0070291">
    <property type="term" value="P:N-acylethanolamine metabolic process"/>
    <property type="evidence" value="ECO:0007669"/>
    <property type="project" value="TreeGrafter"/>
</dbReference>
<dbReference type="PANTHER" id="PTHR46320:SF1">
    <property type="entry name" value="GLYCEROPHOSPHODIESTER PHOSPHODIESTERASE 1"/>
    <property type="match status" value="1"/>
</dbReference>
<reference evidence="3" key="1">
    <citation type="submission" date="2021-02" db="EMBL/GenBank/DDBJ databases">
        <authorList>
            <person name="Dougan E. K."/>
            <person name="Rhodes N."/>
            <person name="Thang M."/>
            <person name="Chan C."/>
        </authorList>
    </citation>
    <scope>NUCLEOTIDE SEQUENCE</scope>
</reference>
<name>A0A812UCJ4_9DINO</name>
<dbReference type="Pfam" id="PF03009">
    <property type="entry name" value="GDPD"/>
    <property type="match status" value="1"/>
</dbReference>
<dbReference type="EMBL" id="CAJNDS010002668">
    <property type="protein sequence ID" value="CAE7560903.1"/>
    <property type="molecule type" value="Genomic_DNA"/>
</dbReference>
<keyword evidence="1" id="KW-1133">Transmembrane helix</keyword>
<evidence type="ECO:0000259" key="2">
    <source>
        <dbReference type="PROSITE" id="PS51704"/>
    </source>
</evidence>
<dbReference type="PROSITE" id="PS51704">
    <property type="entry name" value="GP_PDE"/>
    <property type="match status" value="1"/>
</dbReference>
<dbReference type="Proteomes" id="UP000604046">
    <property type="component" value="Unassembled WGS sequence"/>
</dbReference>
<sequence>MMGLLCSSCCGLMWLGGGIATLAVLYGSRAPPRQMCYGQFDPVIFLHRGNLTHGQENTLKSVVAGAAALGANPEIDVMSTSDKVAIIHHDDSFVRMTGVDKKVDATPWSEVQGLTVLAEVDGYDYGTTSRVPSLDETVTDACASNPTVVIDFDVKDDASAESSVAAWESSSCTAKSSSIFATGLPTTGRLMVNKLEEAGMTNHVSVYLHPGSYGPLGLYFFLKTGIFHAAAGASIISLHKTVWDVEMDLITAYEEMGYCTAIYGIRPEEMSLYPSASFYIIDEGPYFPDTPNGQYGGDGGTEIVTYDGDQSGFNGLLALGIICFPMLFLSWACCCCFCCRLKKSRAVPSQE</sequence>
<evidence type="ECO:0000313" key="4">
    <source>
        <dbReference type="Proteomes" id="UP000604046"/>
    </source>
</evidence>
<dbReference type="InterPro" id="IPR017946">
    <property type="entry name" value="PLC-like_Pdiesterase_TIM-brl"/>
</dbReference>
<accession>A0A812UCJ4</accession>
<evidence type="ECO:0000313" key="3">
    <source>
        <dbReference type="EMBL" id="CAE7560903.1"/>
    </source>
</evidence>
<dbReference type="OrthoDB" id="1058301at2759"/>
<proteinExistence type="predicted"/>
<evidence type="ECO:0000256" key="1">
    <source>
        <dbReference type="SAM" id="Phobius"/>
    </source>
</evidence>
<dbReference type="GO" id="GO:0005886">
    <property type="term" value="C:plasma membrane"/>
    <property type="evidence" value="ECO:0007669"/>
    <property type="project" value="TreeGrafter"/>
</dbReference>
<dbReference type="Gene3D" id="3.20.20.190">
    <property type="entry name" value="Phosphatidylinositol (PI) phosphodiesterase"/>
    <property type="match status" value="1"/>
</dbReference>
<dbReference type="PANTHER" id="PTHR46320">
    <property type="entry name" value="GLYCEROPHOSPHODIESTER PHOSPHODIESTERASE 1"/>
    <property type="match status" value="1"/>
</dbReference>
<organism evidence="3 4">
    <name type="scientific">Symbiodinium natans</name>
    <dbReference type="NCBI Taxonomy" id="878477"/>
    <lineage>
        <taxon>Eukaryota</taxon>
        <taxon>Sar</taxon>
        <taxon>Alveolata</taxon>
        <taxon>Dinophyceae</taxon>
        <taxon>Suessiales</taxon>
        <taxon>Symbiodiniaceae</taxon>
        <taxon>Symbiodinium</taxon>
    </lineage>
</organism>
<dbReference type="GO" id="GO:0008889">
    <property type="term" value="F:glycerophosphodiester phosphodiesterase activity"/>
    <property type="evidence" value="ECO:0007669"/>
    <property type="project" value="TreeGrafter"/>
</dbReference>
<gene>
    <name evidence="3" type="primary">Gde1</name>
    <name evidence="3" type="ORF">SNAT2548_LOCUS31631</name>
</gene>
<comment type="caution">
    <text evidence="3">The sequence shown here is derived from an EMBL/GenBank/DDBJ whole genome shotgun (WGS) entry which is preliminary data.</text>
</comment>
<keyword evidence="1" id="KW-0812">Transmembrane</keyword>
<dbReference type="InterPro" id="IPR030395">
    <property type="entry name" value="GP_PDE_dom"/>
</dbReference>
<protein>
    <submittedName>
        <fullName evidence="3">Gde1 protein</fullName>
    </submittedName>
</protein>
<dbReference type="GO" id="GO:0006580">
    <property type="term" value="P:ethanolamine metabolic process"/>
    <property type="evidence" value="ECO:0007669"/>
    <property type="project" value="TreeGrafter"/>
</dbReference>
<feature type="transmembrane region" description="Helical" evidence="1">
    <location>
        <begin position="316"/>
        <end position="339"/>
    </location>
</feature>
<keyword evidence="1" id="KW-0472">Membrane</keyword>
<dbReference type="AlphaFoldDB" id="A0A812UCJ4"/>
<feature type="domain" description="GP-PDE" evidence="2">
    <location>
        <begin position="42"/>
        <end position="157"/>
    </location>
</feature>
<dbReference type="GO" id="GO:0006644">
    <property type="term" value="P:phospholipid metabolic process"/>
    <property type="evidence" value="ECO:0007669"/>
    <property type="project" value="TreeGrafter"/>
</dbReference>